<evidence type="ECO:0000313" key="2">
    <source>
        <dbReference type="EMBL" id="MEU0154726.1"/>
    </source>
</evidence>
<proteinExistence type="predicted"/>
<evidence type="ECO:0000313" key="3">
    <source>
        <dbReference type="Proteomes" id="UP001550348"/>
    </source>
</evidence>
<gene>
    <name evidence="2" type="ORF">ABZ071_22990</name>
</gene>
<sequence>MYTLDRIVDGELAPDELAALTLVLMARAVTSQAGGDDPHHPGRRQRRTRSRWRRLGPVGDYRSPASWR</sequence>
<name>A0ABV2VPK1_9ACTN</name>
<dbReference type="Proteomes" id="UP001550348">
    <property type="component" value="Unassembled WGS sequence"/>
</dbReference>
<keyword evidence="3" id="KW-1185">Reference proteome</keyword>
<protein>
    <submittedName>
        <fullName evidence="2">Acyl-CoA carboxylase subunit epsilon</fullName>
    </submittedName>
</protein>
<dbReference type="RefSeq" id="WP_355666402.1">
    <property type="nucleotide sequence ID" value="NZ_JBEXRX010000079.1"/>
</dbReference>
<reference evidence="2 3" key="1">
    <citation type="submission" date="2024-06" db="EMBL/GenBank/DDBJ databases">
        <title>The Natural Products Discovery Center: Release of the First 8490 Sequenced Strains for Exploring Actinobacteria Biosynthetic Diversity.</title>
        <authorList>
            <person name="Kalkreuter E."/>
            <person name="Kautsar S.A."/>
            <person name="Yang D."/>
            <person name="Bader C.D."/>
            <person name="Teijaro C.N."/>
            <person name="Fluegel L."/>
            <person name="Davis C.M."/>
            <person name="Simpson J.R."/>
            <person name="Lauterbach L."/>
            <person name="Steele A.D."/>
            <person name="Gui C."/>
            <person name="Meng S."/>
            <person name="Li G."/>
            <person name="Viehrig K."/>
            <person name="Ye F."/>
            <person name="Su P."/>
            <person name="Kiefer A.F."/>
            <person name="Nichols A."/>
            <person name="Cepeda A.J."/>
            <person name="Yan W."/>
            <person name="Fan B."/>
            <person name="Jiang Y."/>
            <person name="Adhikari A."/>
            <person name="Zheng C.-J."/>
            <person name="Schuster L."/>
            <person name="Cowan T.M."/>
            <person name="Smanski M.J."/>
            <person name="Chevrette M.G."/>
            <person name="De Carvalho L.P.S."/>
            <person name="Shen B."/>
        </authorList>
    </citation>
    <scope>NUCLEOTIDE SEQUENCE [LARGE SCALE GENOMIC DNA]</scope>
    <source>
        <strain evidence="2 3">NPDC006286</strain>
    </source>
</reference>
<organism evidence="2 3">
    <name type="scientific">Micromonospora fulviviridis</name>
    <dbReference type="NCBI Taxonomy" id="47860"/>
    <lineage>
        <taxon>Bacteria</taxon>
        <taxon>Bacillati</taxon>
        <taxon>Actinomycetota</taxon>
        <taxon>Actinomycetes</taxon>
        <taxon>Micromonosporales</taxon>
        <taxon>Micromonosporaceae</taxon>
        <taxon>Micromonospora</taxon>
    </lineage>
</organism>
<accession>A0ABV2VPK1</accession>
<comment type="caution">
    <text evidence="2">The sequence shown here is derived from an EMBL/GenBank/DDBJ whole genome shotgun (WGS) entry which is preliminary data.</text>
</comment>
<dbReference type="EMBL" id="JBEXRX010000079">
    <property type="protein sequence ID" value="MEU0154726.1"/>
    <property type="molecule type" value="Genomic_DNA"/>
</dbReference>
<feature type="region of interest" description="Disordered" evidence="1">
    <location>
        <begin position="30"/>
        <end position="68"/>
    </location>
</feature>
<feature type="compositionally biased region" description="Basic residues" evidence="1">
    <location>
        <begin position="41"/>
        <end position="54"/>
    </location>
</feature>
<dbReference type="Pfam" id="PF13822">
    <property type="entry name" value="ACC_epsilon"/>
    <property type="match status" value="1"/>
</dbReference>
<dbReference type="InterPro" id="IPR032716">
    <property type="entry name" value="ACC_epsilon"/>
</dbReference>
<evidence type="ECO:0000256" key="1">
    <source>
        <dbReference type="SAM" id="MobiDB-lite"/>
    </source>
</evidence>